<evidence type="ECO:0000256" key="1">
    <source>
        <dbReference type="SAM" id="MobiDB-lite"/>
    </source>
</evidence>
<dbReference type="InterPro" id="IPR036388">
    <property type="entry name" value="WH-like_DNA-bd_sf"/>
</dbReference>
<dbReference type="AlphaFoldDB" id="A0A6J7A0J9"/>
<dbReference type="Gene3D" id="1.10.10.10">
    <property type="entry name" value="Winged helix-like DNA-binding domain superfamily/Winged helix DNA-binding domain"/>
    <property type="match status" value="1"/>
</dbReference>
<organism evidence="2">
    <name type="scientific">freshwater metagenome</name>
    <dbReference type="NCBI Taxonomy" id="449393"/>
    <lineage>
        <taxon>unclassified sequences</taxon>
        <taxon>metagenomes</taxon>
        <taxon>ecological metagenomes</taxon>
    </lineage>
</organism>
<evidence type="ECO:0000313" key="2">
    <source>
        <dbReference type="EMBL" id="CAB4826148.1"/>
    </source>
</evidence>
<feature type="region of interest" description="Disordered" evidence="1">
    <location>
        <begin position="94"/>
        <end position="114"/>
    </location>
</feature>
<gene>
    <name evidence="2" type="ORF">UFOPK3204_00511</name>
</gene>
<feature type="compositionally biased region" description="Basic and acidic residues" evidence="1">
    <location>
        <begin position="104"/>
        <end position="114"/>
    </location>
</feature>
<dbReference type="EMBL" id="CAFABK010000015">
    <property type="protein sequence ID" value="CAB4826148.1"/>
    <property type="molecule type" value="Genomic_DNA"/>
</dbReference>
<sequence>MSAMPKMIDSELKARAVHLVNEHLGEYPSLTAAASAVAKQLGEIKALKPKVRRVEEEDAVLEEDKWPLTRNGNPPGQNLAAQLGARAARALDQNQKNYPGQFPRHTEVASHRVT</sequence>
<name>A0A6J7A0J9_9ZZZZ</name>
<proteinExistence type="predicted"/>
<reference evidence="2" key="1">
    <citation type="submission" date="2020-05" db="EMBL/GenBank/DDBJ databases">
        <authorList>
            <person name="Chiriac C."/>
            <person name="Salcher M."/>
            <person name="Ghai R."/>
            <person name="Kavagutti S V."/>
        </authorList>
    </citation>
    <scope>NUCLEOTIDE SEQUENCE</scope>
</reference>
<accession>A0A6J7A0J9</accession>
<protein>
    <submittedName>
        <fullName evidence="2">Unannotated protein</fullName>
    </submittedName>
</protein>